<evidence type="ECO:0008006" key="3">
    <source>
        <dbReference type="Google" id="ProtNLM"/>
    </source>
</evidence>
<name>A0A084GD94_PSEDA</name>
<dbReference type="HOGENOM" id="CLU_1678935_0_0_1"/>
<dbReference type="PANTHER" id="PTHR37171:SF1">
    <property type="entry name" value="SERINE_THREONINE-PROTEIN KINASE YRZF-RELATED"/>
    <property type="match status" value="1"/>
</dbReference>
<gene>
    <name evidence="1" type="ORF">SAPIO_CDS2109</name>
</gene>
<keyword evidence="2" id="KW-1185">Reference proteome</keyword>
<dbReference type="InterPro" id="IPR052396">
    <property type="entry name" value="Meiotic_Drive_Suppr_Kinase"/>
</dbReference>
<dbReference type="SUPFAM" id="SSF56112">
    <property type="entry name" value="Protein kinase-like (PK-like)"/>
    <property type="match status" value="1"/>
</dbReference>
<dbReference type="AlphaFoldDB" id="A0A084GD94"/>
<dbReference type="InterPro" id="IPR011009">
    <property type="entry name" value="Kinase-like_dom_sf"/>
</dbReference>
<dbReference type="OrthoDB" id="2942798at2759"/>
<dbReference type="Proteomes" id="UP000028545">
    <property type="component" value="Unassembled WGS sequence"/>
</dbReference>
<evidence type="ECO:0000313" key="1">
    <source>
        <dbReference type="EMBL" id="KEZ45306.1"/>
    </source>
</evidence>
<protein>
    <recommendedName>
        <fullName evidence="3">Protein kinase domain-containing protein</fullName>
    </recommendedName>
</protein>
<comment type="caution">
    <text evidence="1">The sequence shown here is derived from an EMBL/GenBank/DDBJ whole genome shotgun (WGS) entry which is preliminary data.</text>
</comment>
<organism evidence="1 2">
    <name type="scientific">Pseudallescheria apiosperma</name>
    <name type="common">Scedosporium apiospermum</name>
    <dbReference type="NCBI Taxonomy" id="563466"/>
    <lineage>
        <taxon>Eukaryota</taxon>
        <taxon>Fungi</taxon>
        <taxon>Dikarya</taxon>
        <taxon>Ascomycota</taxon>
        <taxon>Pezizomycotina</taxon>
        <taxon>Sordariomycetes</taxon>
        <taxon>Hypocreomycetidae</taxon>
        <taxon>Microascales</taxon>
        <taxon>Microascaceae</taxon>
        <taxon>Scedosporium</taxon>
    </lineage>
</organism>
<accession>A0A084GD94</accession>
<sequence length="157" mass="17563">MTEEPRSNYPVPGWEREFEEERVAYTRLESLQGVYVPRYIGIVRNGDRPAHILSDIGGNSLATPAGAVLEPEDFDRLISETLNALGSCLVLHGDLKMDNYHLVGNKIMAVDLESSGMNFKEVPVSKVKIVVDYLGGRYRDHVAGLEWEGLRLPTIHL</sequence>
<dbReference type="KEGG" id="sapo:SAPIO_CDS2109"/>
<dbReference type="VEuPathDB" id="FungiDB:SAPIO_CDS2109"/>
<dbReference type="EMBL" id="JOWA01000085">
    <property type="protein sequence ID" value="KEZ45306.1"/>
    <property type="molecule type" value="Genomic_DNA"/>
</dbReference>
<proteinExistence type="predicted"/>
<dbReference type="PANTHER" id="PTHR37171">
    <property type="entry name" value="SERINE/THREONINE-PROTEIN KINASE YRZF-RELATED"/>
    <property type="match status" value="1"/>
</dbReference>
<evidence type="ECO:0000313" key="2">
    <source>
        <dbReference type="Proteomes" id="UP000028545"/>
    </source>
</evidence>
<dbReference type="RefSeq" id="XP_016645105.1">
    <property type="nucleotide sequence ID" value="XM_016785227.1"/>
</dbReference>
<reference evidence="1 2" key="1">
    <citation type="journal article" date="2014" name="Genome Announc.">
        <title>Draft genome sequence of the pathogenic fungus Scedosporium apiospermum.</title>
        <authorList>
            <person name="Vandeputte P."/>
            <person name="Ghamrawi S."/>
            <person name="Rechenmann M."/>
            <person name="Iltis A."/>
            <person name="Giraud S."/>
            <person name="Fleury M."/>
            <person name="Thornton C."/>
            <person name="Delhaes L."/>
            <person name="Meyer W."/>
            <person name="Papon N."/>
            <person name="Bouchara J.P."/>
        </authorList>
    </citation>
    <scope>NUCLEOTIDE SEQUENCE [LARGE SCALE GENOMIC DNA]</scope>
    <source>
        <strain evidence="1 2">IHEM 14462</strain>
    </source>
</reference>
<dbReference type="GeneID" id="27721181"/>